<gene>
    <name evidence="1" type="ORF">BV22DRAFT_500593</name>
</gene>
<evidence type="ECO:0000313" key="1">
    <source>
        <dbReference type="EMBL" id="KAH7924503.1"/>
    </source>
</evidence>
<evidence type="ECO:0000313" key="2">
    <source>
        <dbReference type="Proteomes" id="UP000790709"/>
    </source>
</evidence>
<sequence length="306" mass="33309">MESVAADAQSVYYATMAAGAAIAYDQILNFSQEVDFIWNRRWTVVTVLYFVARYCGPASQFAMIAAVLPLHWTAAVNKYIILAAEALSLMFIIAMQVILLLRAYALCNRSRKVLVFLSVSFVCEMIAIVVVVVKSLDLVAKGALAAIMDPTSNVSRADNASSYALDLWLTAYRAIQLAFDILLLLVALFGSVKHALEVKGWSINPLVKALAKDQIFYFVWYAVWQGTTLPTTIGADVGIAALDGLNYLFGAFAIIAGPRVVISLRALEHKTREGASSTELSTIQFVPRGPMRTHSSGSRRGVDAGT</sequence>
<proteinExistence type="predicted"/>
<dbReference type="EMBL" id="MU266422">
    <property type="protein sequence ID" value="KAH7924503.1"/>
    <property type="molecule type" value="Genomic_DNA"/>
</dbReference>
<organism evidence="1 2">
    <name type="scientific">Leucogyrophana mollusca</name>
    <dbReference type="NCBI Taxonomy" id="85980"/>
    <lineage>
        <taxon>Eukaryota</taxon>
        <taxon>Fungi</taxon>
        <taxon>Dikarya</taxon>
        <taxon>Basidiomycota</taxon>
        <taxon>Agaricomycotina</taxon>
        <taxon>Agaricomycetes</taxon>
        <taxon>Agaricomycetidae</taxon>
        <taxon>Boletales</taxon>
        <taxon>Boletales incertae sedis</taxon>
        <taxon>Leucogyrophana</taxon>
    </lineage>
</organism>
<dbReference type="Proteomes" id="UP000790709">
    <property type="component" value="Unassembled WGS sequence"/>
</dbReference>
<accession>A0ACB8BIY8</accession>
<protein>
    <submittedName>
        <fullName evidence="1">Uncharacterized protein</fullName>
    </submittedName>
</protein>
<keyword evidence="2" id="KW-1185">Reference proteome</keyword>
<reference evidence="1" key="1">
    <citation type="journal article" date="2021" name="New Phytol.">
        <title>Evolutionary innovations through gain and loss of genes in the ectomycorrhizal Boletales.</title>
        <authorList>
            <person name="Wu G."/>
            <person name="Miyauchi S."/>
            <person name="Morin E."/>
            <person name="Kuo A."/>
            <person name="Drula E."/>
            <person name="Varga T."/>
            <person name="Kohler A."/>
            <person name="Feng B."/>
            <person name="Cao Y."/>
            <person name="Lipzen A."/>
            <person name="Daum C."/>
            <person name="Hundley H."/>
            <person name="Pangilinan J."/>
            <person name="Johnson J."/>
            <person name="Barry K."/>
            <person name="LaButti K."/>
            <person name="Ng V."/>
            <person name="Ahrendt S."/>
            <person name="Min B."/>
            <person name="Choi I.G."/>
            <person name="Park H."/>
            <person name="Plett J.M."/>
            <person name="Magnuson J."/>
            <person name="Spatafora J.W."/>
            <person name="Nagy L.G."/>
            <person name="Henrissat B."/>
            <person name="Grigoriev I.V."/>
            <person name="Yang Z.L."/>
            <person name="Xu J."/>
            <person name="Martin F.M."/>
        </authorList>
    </citation>
    <scope>NUCLEOTIDE SEQUENCE</scope>
    <source>
        <strain evidence="1">KUC20120723A-06</strain>
    </source>
</reference>
<name>A0ACB8BIY8_9AGAM</name>
<comment type="caution">
    <text evidence="1">The sequence shown here is derived from an EMBL/GenBank/DDBJ whole genome shotgun (WGS) entry which is preliminary data.</text>
</comment>